<dbReference type="PANTHER" id="PTHR14186">
    <property type="entry name" value="INSULIN-LIKE GROWTH FACTOR BINDING PROTEIN-RELATED"/>
    <property type="match status" value="1"/>
</dbReference>
<organism evidence="7 8">
    <name type="scientific">Armadillidium nasatum</name>
    <dbReference type="NCBI Taxonomy" id="96803"/>
    <lineage>
        <taxon>Eukaryota</taxon>
        <taxon>Metazoa</taxon>
        <taxon>Ecdysozoa</taxon>
        <taxon>Arthropoda</taxon>
        <taxon>Crustacea</taxon>
        <taxon>Multicrustacea</taxon>
        <taxon>Malacostraca</taxon>
        <taxon>Eumalacostraca</taxon>
        <taxon>Peracarida</taxon>
        <taxon>Isopoda</taxon>
        <taxon>Oniscidea</taxon>
        <taxon>Crinocheta</taxon>
        <taxon>Armadillidiidae</taxon>
        <taxon>Armadillidium</taxon>
    </lineage>
</organism>
<evidence type="ECO:0000256" key="5">
    <source>
        <dbReference type="SAM" id="SignalP"/>
    </source>
</evidence>
<dbReference type="InterPro" id="IPR000867">
    <property type="entry name" value="IGFBP-like"/>
</dbReference>
<keyword evidence="2" id="KW-0964">Secreted</keyword>
<dbReference type="GO" id="GO:0009966">
    <property type="term" value="P:regulation of signal transduction"/>
    <property type="evidence" value="ECO:0007669"/>
    <property type="project" value="TreeGrafter"/>
</dbReference>
<evidence type="ECO:0000313" key="7">
    <source>
        <dbReference type="EMBL" id="KAB7496983.1"/>
    </source>
</evidence>
<dbReference type="PANTHER" id="PTHR14186:SF20">
    <property type="entry name" value="CYSTEINE-RICH MOTOR NEURON 1 PROTEIN-LIKE"/>
    <property type="match status" value="1"/>
</dbReference>
<evidence type="ECO:0000313" key="8">
    <source>
        <dbReference type="Proteomes" id="UP000326759"/>
    </source>
</evidence>
<comment type="caution">
    <text evidence="7">The sequence shown here is derived from an EMBL/GenBank/DDBJ whole genome shotgun (WGS) entry which is preliminary data.</text>
</comment>
<dbReference type="GO" id="GO:0001558">
    <property type="term" value="P:regulation of cell growth"/>
    <property type="evidence" value="ECO:0007669"/>
    <property type="project" value="InterPro"/>
</dbReference>
<reference evidence="7 8" key="1">
    <citation type="journal article" date="2019" name="PLoS Biol.">
        <title>Sex chromosomes control vertical transmission of feminizing Wolbachia symbionts in an isopod.</title>
        <authorList>
            <person name="Becking T."/>
            <person name="Chebbi M.A."/>
            <person name="Giraud I."/>
            <person name="Moumen B."/>
            <person name="Laverre T."/>
            <person name="Caubet Y."/>
            <person name="Peccoud J."/>
            <person name="Gilbert C."/>
            <person name="Cordaux R."/>
        </authorList>
    </citation>
    <scope>NUCLEOTIDE SEQUENCE [LARGE SCALE GENOMIC DNA]</scope>
    <source>
        <strain evidence="7">ANa2</strain>
        <tissue evidence="7">Whole body excluding digestive tract and cuticle</tissue>
    </source>
</reference>
<dbReference type="AlphaFoldDB" id="A0A5N5SS31"/>
<dbReference type="GO" id="GO:0005520">
    <property type="term" value="F:insulin-like growth factor binding"/>
    <property type="evidence" value="ECO:0007669"/>
    <property type="project" value="InterPro"/>
</dbReference>
<dbReference type="EMBL" id="SEYY01020828">
    <property type="protein sequence ID" value="KAB7496983.1"/>
    <property type="molecule type" value="Genomic_DNA"/>
</dbReference>
<feature type="domain" description="IGFBP N-terminal" evidence="6">
    <location>
        <begin position="100"/>
        <end position="168"/>
    </location>
</feature>
<sequence length="184" mass="19599">MVKPFLGLIFQFHVINIITYGVRNCPSSCPTVDLCNSDSHCPFGSETGYCNCCQRCLKGPGKKCGGPNGIFGNCAEDHYCKTDSGGSQNGNPVGSCTKFFPVFCFAPCDANPCPPPPVCKFGTTKDICGCCDICLPGLNEPCFRDGLCGNGFYCDHSSPSGEGICKIWSFRTFLNKGQGSSGYS</sequence>
<dbReference type="InterPro" id="IPR011390">
    <property type="entry name" value="IGFBP_rP_mac25"/>
</dbReference>
<gene>
    <name evidence="7" type="primary">SIBD1_1</name>
    <name evidence="7" type="ORF">Anas_10890</name>
</gene>
<dbReference type="OrthoDB" id="5976811at2759"/>
<dbReference type="GO" id="GO:0005576">
    <property type="term" value="C:extracellular region"/>
    <property type="evidence" value="ECO:0007669"/>
    <property type="project" value="UniProtKB-SubCell"/>
</dbReference>
<dbReference type="Gene3D" id="4.10.40.20">
    <property type="match status" value="2"/>
</dbReference>
<protein>
    <submittedName>
        <fullName evidence="7">Single insulin-like growth factor-binding domain protein-1</fullName>
    </submittedName>
</protein>
<evidence type="ECO:0000256" key="3">
    <source>
        <dbReference type="ARBA" id="ARBA00022729"/>
    </source>
</evidence>
<dbReference type="SUPFAM" id="SSF57184">
    <property type="entry name" value="Growth factor receptor domain"/>
    <property type="match status" value="2"/>
</dbReference>
<evidence type="ECO:0000256" key="1">
    <source>
        <dbReference type="ARBA" id="ARBA00004613"/>
    </source>
</evidence>
<dbReference type="Proteomes" id="UP000326759">
    <property type="component" value="Unassembled WGS sequence"/>
</dbReference>
<evidence type="ECO:0000259" key="6">
    <source>
        <dbReference type="PROSITE" id="PS51323"/>
    </source>
</evidence>
<keyword evidence="3 5" id="KW-0732">Signal</keyword>
<dbReference type="Pfam" id="PF00219">
    <property type="entry name" value="IGFBP"/>
    <property type="match status" value="1"/>
</dbReference>
<evidence type="ECO:0000256" key="4">
    <source>
        <dbReference type="ARBA" id="ARBA00023157"/>
    </source>
</evidence>
<comment type="subcellular location">
    <subcellularLocation>
        <location evidence="1">Secreted</location>
    </subcellularLocation>
</comment>
<keyword evidence="8" id="KW-1185">Reference proteome</keyword>
<dbReference type="InterPro" id="IPR009030">
    <property type="entry name" value="Growth_fac_rcpt_cys_sf"/>
</dbReference>
<dbReference type="PROSITE" id="PS51323">
    <property type="entry name" value="IGFBP_N_2"/>
    <property type="match status" value="1"/>
</dbReference>
<accession>A0A5N5SS31</accession>
<dbReference type="SMART" id="SM00121">
    <property type="entry name" value="IB"/>
    <property type="match status" value="1"/>
</dbReference>
<feature type="signal peptide" evidence="5">
    <location>
        <begin position="1"/>
        <end position="21"/>
    </location>
</feature>
<feature type="chain" id="PRO_5024438464" evidence="5">
    <location>
        <begin position="22"/>
        <end position="184"/>
    </location>
</feature>
<proteinExistence type="predicted"/>
<name>A0A5N5SS31_9CRUS</name>
<keyword evidence="4" id="KW-1015">Disulfide bond</keyword>
<evidence type="ECO:0000256" key="2">
    <source>
        <dbReference type="ARBA" id="ARBA00022525"/>
    </source>
</evidence>